<feature type="transmembrane region" description="Helical" evidence="5">
    <location>
        <begin position="12"/>
        <end position="40"/>
    </location>
</feature>
<keyword evidence="2 5" id="KW-0812">Transmembrane</keyword>
<evidence type="ECO:0000256" key="1">
    <source>
        <dbReference type="ARBA" id="ARBA00004141"/>
    </source>
</evidence>
<feature type="transmembrane region" description="Helical" evidence="5">
    <location>
        <begin position="75"/>
        <end position="98"/>
    </location>
</feature>
<evidence type="ECO:0000256" key="2">
    <source>
        <dbReference type="ARBA" id="ARBA00022692"/>
    </source>
</evidence>
<proteinExistence type="predicted"/>
<evidence type="ECO:0000313" key="8">
    <source>
        <dbReference type="Proteomes" id="UP000029643"/>
    </source>
</evidence>
<keyword evidence="4 5" id="KW-0472">Membrane</keyword>
<protein>
    <recommendedName>
        <fullName evidence="6">O-antigen ligase-related domain-containing protein</fullName>
    </recommendedName>
</protein>
<feature type="domain" description="O-antigen ligase-related" evidence="6">
    <location>
        <begin position="249"/>
        <end position="405"/>
    </location>
</feature>
<feature type="transmembrane region" description="Helical" evidence="5">
    <location>
        <begin position="422"/>
        <end position="452"/>
    </location>
</feature>
<feature type="transmembrane region" description="Helical" evidence="5">
    <location>
        <begin position="52"/>
        <end position="69"/>
    </location>
</feature>
<feature type="transmembrane region" description="Helical" evidence="5">
    <location>
        <begin position="134"/>
        <end position="154"/>
    </location>
</feature>
<dbReference type="InterPro" id="IPR007016">
    <property type="entry name" value="O-antigen_ligase-rel_domated"/>
</dbReference>
<evidence type="ECO:0000313" key="7">
    <source>
        <dbReference type="EMBL" id="GAL82106.1"/>
    </source>
</evidence>
<feature type="transmembrane region" description="Helical" evidence="5">
    <location>
        <begin position="246"/>
        <end position="276"/>
    </location>
</feature>
<name>A0A090WYQ7_9FLAO</name>
<dbReference type="Proteomes" id="UP000029643">
    <property type="component" value="Unassembled WGS sequence"/>
</dbReference>
<feature type="transmembrane region" description="Helical" evidence="5">
    <location>
        <begin position="220"/>
        <end position="240"/>
    </location>
</feature>
<dbReference type="AlphaFoldDB" id="A0A090WYQ7"/>
<gene>
    <name evidence="7" type="ORF">JCM19274_4</name>
</gene>
<sequence>MILRIKKIKLDVYLFFIFILILVVFKKPEFAFVFIIPILLISYYKILIQRDITAVIILMLSSRLIMGPFNPGSSLSFNILNFICNYLPTLIIVVYSYLGVTKFDFNRLKSLKWTALYIVFLLGFGLLLPRYTKVVIAPEISPLILFFILVFIKAEQNINYEYLLKFFRYTFIACIVVYLSPLFASEMTYLFAKGIVFKEELPSISLFIKRTIPRNTGFVFDFRIMGGQLGSLYLLLLYYLGKKNNYFDLFLLLTITITTFSRGPILIMLLLLIAIYGPQRVKITKKSLGGVVMFLGLFMVSAGVYLYNYKSEVIKKYVATYNPFAENNAISQRVGFITYSMDYFYKNPFGQGLGYMSSSDAGHKIFTGYTRHQGRIIYKNYYYKVTDAYFAMSLAEKGIIGFMLFGLSLVEIFYSNRNRVSLFFLIGLIINLIGTDIPKQGFYYLTLILIYYSLSQNKTLFANQPKISA</sequence>
<dbReference type="EMBL" id="BBNU01000022">
    <property type="protein sequence ID" value="GAL82106.1"/>
    <property type="molecule type" value="Genomic_DNA"/>
</dbReference>
<feature type="transmembrane region" description="Helical" evidence="5">
    <location>
        <begin position="388"/>
        <end position="410"/>
    </location>
</feature>
<accession>A0A090WYQ7</accession>
<reference evidence="7" key="1">
    <citation type="journal article" date="2014" name="Genome Announc.">
        <title>Draft Genome Sequences of Marine Flavobacterium Algibacter lectus Strains SS8 and NR4.</title>
        <authorList>
            <person name="Takatani N."/>
            <person name="Nakanishi M."/>
            <person name="Meirelles P."/>
            <person name="Mino S."/>
            <person name="Suda W."/>
            <person name="Oshima K."/>
            <person name="Hattori M."/>
            <person name="Ohkuma M."/>
            <person name="Hosokawa M."/>
            <person name="Miyashita K."/>
            <person name="Thompson F.L."/>
            <person name="Niwa A."/>
            <person name="Sawabe T."/>
            <person name="Sawabe T."/>
        </authorList>
    </citation>
    <scope>NUCLEOTIDE SEQUENCE [LARGE SCALE GENOMIC DNA]</scope>
    <source>
        <strain evidence="7">JCM 19274</strain>
    </source>
</reference>
<feature type="transmembrane region" description="Helical" evidence="5">
    <location>
        <begin position="166"/>
        <end position="184"/>
    </location>
</feature>
<comment type="subcellular location">
    <subcellularLocation>
        <location evidence="1">Membrane</location>
        <topology evidence="1">Multi-pass membrane protein</topology>
    </subcellularLocation>
</comment>
<evidence type="ECO:0000256" key="5">
    <source>
        <dbReference type="SAM" id="Phobius"/>
    </source>
</evidence>
<dbReference type="GO" id="GO:0016020">
    <property type="term" value="C:membrane"/>
    <property type="evidence" value="ECO:0007669"/>
    <property type="project" value="UniProtKB-SubCell"/>
</dbReference>
<feature type="transmembrane region" description="Helical" evidence="5">
    <location>
        <begin position="110"/>
        <end position="128"/>
    </location>
</feature>
<evidence type="ECO:0000256" key="4">
    <source>
        <dbReference type="ARBA" id="ARBA00023136"/>
    </source>
</evidence>
<dbReference type="Pfam" id="PF04932">
    <property type="entry name" value="Wzy_C"/>
    <property type="match status" value="1"/>
</dbReference>
<feature type="transmembrane region" description="Helical" evidence="5">
    <location>
        <begin position="288"/>
        <end position="307"/>
    </location>
</feature>
<comment type="caution">
    <text evidence="7">The sequence shown here is derived from an EMBL/GenBank/DDBJ whole genome shotgun (WGS) entry which is preliminary data.</text>
</comment>
<evidence type="ECO:0000259" key="6">
    <source>
        <dbReference type="Pfam" id="PF04932"/>
    </source>
</evidence>
<organism evidence="7 8">
    <name type="scientific">Algibacter lectus</name>
    <dbReference type="NCBI Taxonomy" id="221126"/>
    <lineage>
        <taxon>Bacteria</taxon>
        <taxon>Pseudomonadati</taxon>
        <taxon>Bacteroidota</taxon>
        <taxon>Flavobacteriia</taxon>
        <taxon>Flavobacteriales</taxon>
        <taxon>Flavobacteriaceae</taxon>
        <taxon>Algibacter</taxon>
    </lineage>
</organism>
<keyword evidence="3 5" id="KW-1133">Transmembrane helix</keyword>
<evidence type="ECO:0000256" key="3">
    <source>
        <dbReference type="ARBA" id="ARBA00022989"/>
    </source>
</evidence>